<gene>
    <name evidence="1" type="ORF">ABB34_09315</name>
</gene>
<dbReference type="SUPFAM" id="SSF141571">
    <property type="entry name" value="Pentapeptide repeat-like"/>
    <property type="match status" value="1"/>
</dbReference>
<reference evidence="1 2" key="1">
    <citation type="submission" date="2015-05" db="EMBL/GenBank/DDBJ databases">
        <title>Genome sequencing and analysis of members of genus Stenotrophomonas.</title>
        <authorList>
            <person name="Patil P.P."/>
            <person name="Midha S."/>
            <person name="Patil P.B."/>
        </authorList>
    </citation>
    <scope>NUCLEOTIDE SEQUENCE [LARGE SCALE GENOMIC DNA]</scope>
    <source>
        <strain evidence="1 2">JCM 16244</strain>
    </source>
</reference>
<evidence type="ECO:0000313" key="2">
    <source>
        <dbReference type="Proteomes" id="UP000050940"/>
    </source>
</evidence>
<dbReference type="RefSeq" id="WP_057641041.1">
    <property type="nucleotide sequence ID" value="NZ_LDJP01000054.1"/>
</dbReference>
<organism evidence="1 2">
    <name type="scientific">Stenotrophomonas daejeonensis</name>
    <dbReference type="NCBI Taxonomy" id="659018"/>
    <lineage>
        <taxon>Bacteria</taxon>
        <taxon>Pseudomonadati</taxon>
        <taxon>Pseudomonadota</taxon>
        <taxon>Gammaproteobacteria</taxon>
        <taxon>Lysobacterales</taxon>
        <taxon>Lysobacteraceae</taxon>
        <taxon>Stenotrophomonas</taxon>
    </lineage>
</organism>
<dbReference type="PANTHER" id="PTHR14136:SF17">
    <property type="entry name" value="BTB_POZ DOMAIN-CONTAINING PROTEIN KCTD9"/>
    <property type="match status" value="1"/>
</dbReference>
<dbReference type="STRING" id="659018.ABB34_09315"/>
<proteinExistence type="predicted"/>
<evidence type="ECO:0000313" key="1">
    <source>
        <dbReference type="EMBL" id="KRG84376.1"/>
    </source>
</evidence>
<dbReference type="OrthoDB" id="5290767at2"/>
<keyword evidence="2" id="KW-1185">Reference proteome</keyword>
<dbReference type="Pfam" id="PF00805">
    <property type="entry name" value="Pentapeptide"/>
    <property type="match status" value="1"/>
</dbReference>
<dbReference type="Proteomes" id="UP000050940">
    <property type="component" value="Unassembled WGS sequence"/>
</dbReference>
<dbReference type="PANTHER" id="PTHR14136">
    <property type="entry name" value="BTB_POZ DOMAIN-CONTAINING PROTEIN KCTD9"/>
    <property type="match status" value="1"/>
</dbReference>
<dbReference type="InterPro" id="IPR051082">
    <property type="entry name" value="Pentapeptide-BTB/POZ_domain"/>
</dbReference>
<name>A0A0R0E3G6_9GAMM</name>
<dbReference type="EMBL" id="LDJP01000054">
    <property type="protein sequence ID" value="KRG84376.1"/>
    <property type="molecule type" value="Genomic_DNA"/>
</dbReference>
<dbReference type="AlphaFoldDB" id="A0A0R0E3G6"/>
<comment type="caution">
    <text evidence="1">The sequence shown here is derived from an EMBL/GenBank/DDBJ whole genome shotgun (WGS) entry which is preliminary data.</text>
</comment>
<protein>
    <submittedName>
        <fullName evidence="1">Pentapeptide repeat family protein</fullName>
    </submittedName>
</protein>
<sequence length="206" mass="22672">MAERKYGEQAPATETTIAGADWYGRKLFREKFQGVLFVDLDLTELENFGAVFNECMFRRARFNASVHDEAAFVNCTFTSCNFFDSRFTACKFVGSMFNGCQFDHMNVIEGDWGFVGLPGADLRRASFSGTRLREADLTGARCQGSSICDVDLSGAWLHSVDFSGCDLRGTDLGAIKPDSANLKGAIITIDQTIVIAEVLGLDVRLE</sequence>
<accession>A0A0R0E3G6</accession>
<dbReference type="Gene3D" id="2.160.20.80">
    <property type="entry name" value="E3 ubiquitin-protein ligase SopA"/>
    <property type="match status" value="1"/>
</dbReference>
<dbReference type="InterPro" id="IPR001646">
    <property type="entry name" value="5peptide_repeat"/>
</dbReference>
<dbReference type="PATRIC" id="fig|659018.3.peg.1882"/>